<dbReference type="RefSeq" id="XP_031554964.1">
    <property type="nucleotide sequence ID" value="XM_031699104.1"/>
</dbReference>
<feature type="compositionally biased region" description="Polar residues" evidence="3">
    <location>
        <begin position="41"/>
        <end position="50"/>
    </location>
</feature>
<evidence type="ECO:0000313" key="4">
    <source>
        <dbReference type="Proteomes" id="UP000515163"/>
    </source>
</evidence>
<protein>
    <submittedName>
        <fullName evidence="5">SLAIN motif-containing protein 2-like isoform X1</fullName>
    </submittedName>
</protein>
<dbReference type="GO" id="GO:0031122">
    <property type="term" value="P:cytoplasmic microtubule organization"/>
    <property type="evidence" value="ECO:0007669"/>
    <property type="project" value="TreeGrafter"/>
</dbReference>
<dbReference type="AlphaFoldDB" id="A0A6P8HEW2"/>
<name>A0A6P8HEW2_ACTTE</name>
<evidence type="ECO:0000256" key="3">
    <source>
        <dbReference type="SAM" id="MobiDB-lite"/>
    </source>
</evidence>
<feature type="compositionally biased region" description="Basic and acidic residues" evidence="3">
    <location>
        <begin position="23"/>
        <end position="38"/>
    </location>
</feature>
<dbReference type="InterPro" id="IPR026179">
    <property type="entry name" value="Slain"/>
</dbReference>
<organism evidence="4 5">
    <name type="scientific">Actinia tenebrosa</name>
    <name type="common">Australian red waratah sea anemone</name>
    <dbReference type="NCBI Taxonomy" id="6105"/>
    <lineage>
        <taxon>Eukaryota</taxon>
        <taxon>Metazoa</taxon>
        <taxon>Cnidaria</taxon>
        <taxon>Anthozoa</taxon>
        <taxon>Hexacorallia</taxon>
        <taxon>Actiniaria</taxon>
        <taxon>Actiniidae</taxon>
        <taxon>Actinia</taxon>
    </lineage>
</organism>
<dbReference type="KEGG" id="aten:116291876"/>
<evidence type="ECO:0000313" key="5">
    <source>
        <dbReference type="RefSeq" id="XP_031554964.1"/>
    </source>
</evidence>
<dbReference type="PANTHER" id="PTHR22406:SF7">
    <property type="entry name" value="NASCENT POLYPEPTIDE-ASSOCIATED COMPLEX SUBUNIT ALPHA, MUSCLE-SPECIFIC FORM"/>
    <property type="match status" value="1"/>
</dbReference>
<evidence type="ECO:0000256" key="1">
    <source>
        <dbReference type="ARBA" id="ARBA00006652"/>
    </source>
</evidence>
<dbReference type="OrthoDB" id="6347145at2759"/>
<dbReference type="GeneID" id="116291876"/>
<feature type="region of interest" description="Disordered" evidence="3">
    <location>
        <begin position="23"/>
        <end position="50"/>
    </location>
</feature>
<accession>A0A6P8HEW2</accession>
<feature type="region of interest" description="Disordered" evidence="3">
    <location>
        <begin position="188"/>
        <end position="562"/>
    </location>
</feature>
<feature type="compositionally biased region" description="Acidic residues" evidence="3">
    <location>
        <begin position="222"/>
        <end position="234"/>
    </location>
</feature>
<dbReference type="PANTHER" id="PTHR22406">
    <property type="entry name" value="NASCENT POLYPEPTIDE-ASSOCIATED COMPLEX SUBUNIT ALPHA, MUSCLE-SPECIFIC FORM"/>
    <property type="match status" value="1"/>
</dbReference>
<reference evidence="5" key="1">
    <citation type="submission" date="2025-08" db="UniProtKB">
        <authorList>
            <consortium name="RefSeq"/>
        </authorList>
    </citation>
    <scope>IDENTIFICATION</scope>
    <source>
        <tissue evidence="5">Tentacle</tissue>
    </source>
</reference>
<feature type="compositionally biased region" description="Polar residues" evidence="3">
    <location>
        <begin position="543"/>
        <end position="562"/>
    </location>
</feature>
<dbReference type="GO" id="GO:0031116">
    <property type="term" value="P:positive regulation of microtubule polymerization"/>
    <property type="evidence" value="ECO:0007669"/>
    <property type="project" value="TreeGrafter"/>
</dbReference>
<feature type="compositionally biased region" description="Acidic residues" evidence="3">
    <location>
        <begin position="275"/>
        <end position="285"/>
    </location>
</feature>
<sequence>MDLRISADADIKRLREMVQKLEEKNAGLKTHDSPRLGRESAANTGTRSYTSERMNANPVTSRVAVKLHLDDVPLMNLSDVDSEEEDSWLYMSPVHPPTPAQKSVSPYKYLKGSIDHQTDLNRVRGSLMAKLESIAAQEESISRHDHQEHQTRDRKSLDMNRTYNVDESTINKDFEEEIDLQPLNISGSGTYPIRRRGAPMGVTPSKPPQTKLYKAWENISLGDDDLDDDEEVDEAPVVRRRGAKPTTPGRQSMRYQDEQDSGVVRPRGSSSTQNYDDEEDDDIDIESAPVVRRRGAGPRPINPTAQSIAKMPDDDIPVVTMVRPRGQSPQQNYAANLPSDDDEESNEAPVRRRGAARQSLPPSRISTGSPQMVWQGDDDSDNSGPVRPRRRAAPQSIYRDDADVEVDNQAAVVRRRSPASPKPSTDDSLVVTAVRRRGASDNQVRPRGIPTLQQGGIPTPSKGSKASRLRVSTDAEIKRRSLPQVPTSSLQYPSSYSENLIPPGAKARVRSSSPAGRLAMKSEAPVVPRQSKLVTPRRIPTPRASNSYYSTGNDQSWQDGCY</sequence>
<dbReference type="FunCoup" id="A0A6P8HEW2">
    <property type="interactions" value="876"/>
</dbReference>
<dbReference type="InParanoid" id="A0A6P8HEW2"/>
<proteinExistence type="inferred from homology"/>
<gene>
    <name evidence="5" type="primary">LOC116291876</name>
</gene>
<keyword evidence="4" id="KW-1185">Reference proteome</keyword>
<feature type="compositionally biased region" description="Polar residues" evidence="3">
    <location>
        <begin position="360"/>
        <end position="372"/>
    </location>
</feature>
<dbReference type="GO" id="GO:0035371">
    <property type="term" value="C:microtubule plus-end"/>
    <property type="evidence" value="ECO:0007669"/>
    <property type="project" value="TreeGrafter"/>
</dbReference>
<keyword evidence="2" id="KW-0175">Coiled coil</keyword>
<dbReference type="Proteomes" id="UP000515163">
    <property type="component" value="Unplaced"/>
</dbReference>
<feature type="compositionally biased region" description="Polar residues" evidence="3">
    <location>
        <begin position="484"/>
        <end position="498"/>
    </location>
</feature>
<feature type="compositionally biased region" description="Polar residues" evidence="3">
    <location>
        <begin position="451"/>
        <end position="464"/>
    </location>
</feature>
<dbReference type="GO" id="GO:0007020">
    <property type="term" value="P:microtubule nucleation"/>
    <property type="evidence" value="ECO:0007669"/>
    <property type="project" value="TreeGrafter"/>
</dbReference>
<evidence type="ECO:0000256" key="2">
    <source>
        <dbReference type="ARBA" id="ARBA00023054"/>
    </source>
</evidence>
<comment type="similarity">
    <text evidence="1">Belongs to the SLAIN motif-containing family.</text>
</comment>